<dbReference type="Proteomes" id="UP000184225">
    <property type="component" value="Unassembled WGS sequence"/>
</dbReference>
<dbReference type="PANTHER" id="PTHR40052">
    <property type="entry name" value="UPF0403 PROTEIN YQIW-RELATED"/>
    <property type="match status" value="1"/>
</dbReference>
<sequence length="136" mass="14947">MYPADLVRPMRAELTAVGFEELHDVEAVEKAMKKEGTTLVVVNSVCGCAAANARPGARMSLDNSKKPDNLVTVFAGVDREATDKARSLMVPFPPSSPSMALFKDGELVHMLERHHIEGRPAEMIAENLRDAYNEYC</sequence>
<evidence type="ECO:0000313" key="3">
    <source>
        <dbReference type="Proteomes" id="UP000184225"/>
    </source>
</evidence>
<protein>
    <submittedName>
        <fullName evidence="2">Putative bacilliredoxin, YphP/YqiW family</fullName>
    </submittedName>
</protein>
<dbReference type="STRING" id="579105.SAMN04488096_105140"/>
<gene>
    <name evidence="2" type="ORF">SAMN04488096_105140</name>
</gene>
<dbReference type="NCBIfam" id="TIGR04191">
    <property type="entry name" value="YphP_YqiW"/>
    <property type="match status" value="1"/>
</dbReference>
<reference evidence="2 3" key="1">
    <citation type="submission" date="2016-11" db="EMBL/GenBank/DDBJ databases">
        <authorList>
            <person name="Jaros S."/>
            <person name="Januszkiewicz K."/>
            <person name="Wedrychowicz H."/>
        </authorList>
    </citation>
    <scope>NUCLEOTIDE SEQUENCE [LARGE SCALE GENOMIC DNA]</scope>
    <source>
        <strain evidence="2 3">DSM 21425</strain>
    </source>
</reference>
<dbReference type="InterPro" id="IPR009474">
    <property type="entry name" value="BrxB/BrxA"/>
</dbReference>
<comment type="similarity">
    <text evidence="1">Belongs to the bacilliredoxin family.</text>
</comment>
<name>A0A1M6EL29_9FLAO</name>
<proteinExistence type="inferred from homology"/>
<keyword evidence="3" id="KW-1185">Reference proteome</keyword>
<dbReference type="EMBL" id="FQYY01000005">
    <property type="protein sequence ID" value="SHI86201.1"/>
    <property type="molecule type" value="Genomic_DNA"/>
</dbReference>
<dbReference type="OrthoDB" id="9793981at2"/>
<organism evidence="2 3">
    <name type="scientific">Mesonia phycicola</name>
    <dbReference type="NCBI Taxonomy" id="579105"/>
    <lineage>
        <taxon>Bacteria</taxon>
        <taxon>Pseudomonadati</taxon>
        <taxon>Bacteroidota</taxon>
        <taxon>Flavobacteriia</taxon>
        <taxon>Flavobacteriales</taxon>
        <taxon>Flavobacteriaceae</taxon>
        <taxon>Mesonia</taxon>
    </lineage>
</organism>
<dbReference type="AlphaFoldDB" id="A0A1M6EL29"/>
<evidence type="ECO:0000256" key="1">
    <source>
        <dbReference type="ARBA" id="ARBA00038305"/>
    </source>
</evidence>
<dbReference type="PANTHER" id="PTHR40052:SF2">
    <property type="entry name" value="BACILLIREDOXIN BRXA"/>
    <property type="match status" value="1"/>
</dbReference>
<dbReference type="Gene3D" id="3.40.30.10">
    <property type="entry name" value="Glutaredoxin"/>
    <property type="match status" value="1"/>
</dbReference>
<dbReference type="RefSeq" id="WP_073150445.1">
    <property type="nucleotide sequence ID" value="NZ_FQYY01000005.1"/>
</dbReference>
<accession>A0A1M6EL29</accession>
<dbReference type="Pfam" id="PF06491">
    <property type="entry name" value="Disulph_isomer"/>
    <property type="match status" value="1"/>
</dbReference>
<evidence type="ECO:0000313" key="2">
    <source>
        <dbReference type="EMBL" id="SHI86201.1"/>
    </source>
</evidence>